<sequence>MEDAKAWQAVGVTTLLHKTLDKKKISLAKWGLWQHTTSLAEAAKWIEIGFNPAKAELWMDNKISPGDAAVLDGKLLPTDSGLWLKEGIKASQVLQWKALLPEVQSAGEFSREGLTPEEAAEWFDIGANAPEASIFKQGGWNPITVTNWLHINKIKYGEINKYIHATVSPVQAMEWKKESFSATDTKQWAWIQIQIDLAIRLRDLNIHPSNIAEFLNNEYTLDEAVELSIKKIPIKKASPPRRANKANNMSYSERVKHGLETELNKKGCISFEDFTREHTAQGNLYKNCPKSNIKNTIRIYVNNLTRGSIRQCKDVIHRALDKSFPGQQLDNLWAAEGYLDIGFETAAIKDKALTLEIYHNDSPL</sequence>
<accession>A0ACC2TKF5</accession>
<organism evidence="1 2">
    <name type="scientific">Entomophthora muscae</name>
    <dbReference type="NCBI Taxonomy" id="34485"/>
    <lineage>
        <taxon>Eukaryota</taxon>
        <taxon>Fungi</taxon>
        <taxon>Fungi incertae sedis</taxon>
        <taxon>Zoopagomycota</taxon>
        <taxon>Entomophthoromycotina</taxon>
        <taxon>Entomophthoromycetes</taxon>
        <taxon>Entomophthorales</taxon>
        <taxon>Entomophthoraceae</taxon>
        <taxon>Entomophthora</taxon>
    </lineage>
</organism>
<evidence type="ECO:0000313" key="1">
    <source>
        <dbReference type="EMBL" id="KAJ9074846.1"/>
    </source>
</evidence>
<comment type="caution">
    <text evidence="1">The sequence shown here is derived from an EMBL/GenBank/DDBJ whole genome shotgun (WGS) entry which is preliminary data.</text>
</comment>
<name>A0ACC2TKF5_9FUNG</name>
<reference evidence="1" key="1">
    <citation type="submission" date="2022-04" db="EMBL/GenBank/DDBJ databases">
        <title>Genome of the entomopathogenic fungus Entomophthora muscae.</title>
        <authorList>
            <person name="Elya C."/>
            <person name="Lovett B.R."/>
            <person name="Lee E."/>
            <person name="Macias A.M."/>
            <person name="Hajek A.E."/>
            <person name="De Bivort B.L."/>
            <person name="Kasson M.T."/>
            <person name="De Fine Licht H.H."/>
            <person name="Stajich J.E."/>
        </authorList>
    </citation>
    <scope>NUCLEOTIDE SEQUENCE</scope>
    <source>
        <strain evidence="1">Berkeley</strain>
    </source>
</reference>
<protein>
    <submittedName>
        <fullName evidence="1">Uncharacterized protein</fullName>
    </submittedName>
</protein>
<gene>
    <name evidence="1" type="ORF">DSO57_1002276</name>
</gene>
<dbReference type="EMBL" id="QTSX02002845">
    <property type="protein sequence ID" value="KAJ9074846.1"/>
    <property type="molecule type" value="Genomic_DNA"/>
</dbReference>
<dbReference type="Proteomes" id="UP001165960">
    <property type="component" value="Unassembled WGS sequence"/>
</dbReference>
<evidence type="ECO:0000313" key="2">
    <source>
        <dbReference type="Proteomes" id="UP001165960"/>
    </source>
</evidence>
<proteinExistence type="predicted"/>
<keyword evidence="2" id="KW-1185">Reference proteome</keyword>